<dbReference type="OrthoDB" id="338850at2759"/>
<dbReference type="Pfam" id="PF01778">
    <property type="entry name" value="Ribosomal_L28e"/>
    <property type="match status" value="2"/>
</dbReference>
<protein>
    <recommendedName>
        <fullName evidence="5">Ribosomal eL28/Mak16 domain-containing protein</fullName>
    </recommendedName>
</protein>
<dbReference type="Gene3D" id="3.30.390.110">
    <property type="match status" value="2"/>
</dbReference>
<accession>A0A0F2M9G4</accession>
<evidence type="ECO:0000259" key="5">
    <source>
        <dbReference type="Pfam" id="PF01778"/>
    </source>
</evidence>
<feature type="domain" description="Ribosomal eL28/Mak16" evidence="5">
    <location>
        <begin position="45"/>
        <end position="86"/>
    </location>
</feature>
<feature type="region of interest" description="Disordered" evidence="4">
    <location>
        <begin position="212"/>
        <end position="243"/>
    </location>
</feature>
<feature type="domain" description="Ribosomal eL28/Mak16" evidence="5">
    <location>
        <begin position="145"/>
        <end position="219"/>
    </location>
</feature>
<evidence type="ECO:0000256" key="1">
    <source>
        <dbReference type="ARBA" id="ARBA00007926"/>
    </source>
</evidence>
<proteinExistence type="inferred from homology"/>
<gene>
    <name evidence="6" type="ORF">SPSK_02628</name>
</gene>
<dbReference type="GO" id="GO:1990904">
    <property type="term" value="C:ribonucleoprotein complex"/>
    <property type="evidence" value="ECO:0007669"/>
    <property type="project" value="UniProtKB-KW"/>
</dbReference>
<dbReference type="RefSeq" id="XP_016589029.1">
    <property type="nucleotide sequence ID" value="XM_016729496.1"/>
</dbReference>
<evidence type="ECO:0000256" key="3">
    <source>
        <dbReference type="ARBA" id="ARBA00023274"/>
    </source>
</evidence>
<dbReference type="VEuPathDB" id="FungiDB:SPSK_02628"/>
<dbReference type="GO" id="GO:0006412">
    <property type="term" value="P:translation"/>
    <property type="evidence" value="ECO:0007669"/>
    <property type="project" value="InterPro"/>
</dbReference>
<dbReference type="EMBL" id="AXCR01000006">
    <property type="protein sequence ID" value="KJR86353.1"/>
    <property type="molecule type" value="Genomic_DNA"/>
</dbReference>
<reference evidence="6 7" key="2">
    <citation type="journal article" date="2015" name="Eukaryot. Cell">
        <title>Asexual propagation of a virulent clone complex in a human and feline outbreak of sporotrichosis.</title>
        <authorList>
            <person name="Teixeira Mde M."/>
            <person name="Rodrigues A.M."/>
            <person name="Tsui C.K."/>
            <person name="de Almeida L.G."/>
            <person name="Van Diepeningen A.D."/>
            <person name="van den Ende B.G."/>
            <person name="Fernandes G.F."/>
            <person name="Kano R."/>
            <person name="Hamelin R.C."/>
            <person name="Lopes-Bezerra L.M."/>
            <person name="Vasconcelos A.T."/>
            <person name="de Hoog S."/>
            <person name="de Camargo Z.P."/>
            <person name="Felipe M.S."/>
        </authorList>
    </citation>
    <scope>NUCLEOTIDE SEQUENCE [LARGE SCALE GENOMIC DNA]</scope>
    <source>
        <strain evidence="6 7">1099-18</strain>
    </source>
</reference>
<dbReference type="AlphaFoldDB" id="A0A0F2M9G4"/>
<dbReference type="GO" id="GO:0003735">
    <property type="term" value="F:structural constituent of ribosome"/>
    <property type="evidence" value="ECO:0007669"/>
    <property type="project" value="InterPro"/>
</dbReference>
<dbReference type="Proteomes" id="UP000033710">
    <property type="component" value="Unassembled WGS sequence"/>
</dbReference>
<dbReference type="KEGG" id="ssck:SPSK_02628"/>
<keyword evidence="2" id="KW-0689">Ribosomal protein</keyword>
<dbReference type="GeneID" id="27664773"/>
<organism evidence="6 7">
    <name type="scientific">Sporothrix schenckii 1099-18</name>
    <dbReference type="NCBI Taxonomy" id="1397361"/>
    <lineage>
        <taxon>Eukaryota</taxon>
        <taxon>Fungi</taxon>
        <taxon>Dikarya</taxon>
        <taxon>Ascomycota</taxon>
        <taxon>Pezizomycotina</taxon>
        <taxon>Sordariomycetes</taxon>
        <taxon>Sordariomycetidae</taxon>
        <taxon>Ophiostomatales</taxon>
        <taxon>Ophiostomataceae</taxon>
        <taxon>Sporothrix</taxon>
    </lineage>
</organism>
<comment type="caution">
    <text evidence="6">The sequence shown here is derived from an EMBL/GenBank/DDBJ whole genome shotgun (WGS) entry which is preliminary data.</text>
</comment>
<sequence length="243" mass="26958">MTTPNVSADLVWEIRRPNYDGSENEGRKEYRNNEYRSDSIVSAGSQNSYLVKRTKNAKVQFSRDPLNLTNVHSRKYAGFVNDKTLKKEKRPGKLDLFSYAAVPSTTDISGDRSVFRFCDKRFCDEDRSRCDLSTWRETGEKRTTTTALGIVANKEGGVQVISKTKAANKPASGQVTSNQGANKSARKTYRSVATLVAKSGYRADLRAAAVSRASAIRRSQRPVKPDHEVKLRGKAAQKAAESS</sequence>
<dbReference type="GO" id="GO:0005840">
    <property type="term" value="C:ribosome"/>
    <property type="evidence" value="ECO:0007669"/>
    <property type="project" value="UniProtKB-KW"/>
</dbReference>
<evidence type="ECO:0000313" key="7">
    <source>
        <dbReference type="Proteomes" id="UP000033710"/>
    </source>
</evidence>
<keyword evidence="3" id="KW-0687">Ribonucleoprotein</keyword>
<comment type="similarity">
    <text evidence="1">Belongs to the eukaryotic ribosomal protein eL28 family.</text>
</comment>
<evidence type="ECO:0000256" key="2">
    <source>
        <dbReference type="ARBA" id="ARBA00022980"/>
    </source>
</evidence>
<dbReference type="InterPro" id="IPR002672">
    <property type="entry name" value="Ribosomal_eL28"/>
</dbReference>
<name>A0A0F2M9G4_SPOSC</name>
<reference evidence="6 7" key="1">
    <citation type="journal article" date="2014" name="BMC Genomics">
        <title>Comparative genomics of the major fungal agents of human and animal Sporotrichosis: Sporothrix schenckii and Sporothrix brasiliensis.</title>
        <authorList>
            <person name="Teixeira M.M."/>
            <person name="de Almeida L.G."/>
            <person name="Kubitschek-Barreira P."/>
            <person name="Alves F.L."/>
            <person name="Kioshima E.S."/>
            <person name="Abadio A.K."/>
            <person name="Fernandes L."/>
            <person name="Derengowski L.S."/>
            <person name="Ferreira K.S."/>
            <person name="Souza R.C."/>
            <person name="Ruiz J.C."/>
            <person name="de Andrade N.C."/>
            <person name="Paes H.C."/>
            <person name="Nicola A.M."/>
            <person name="Albuquerque P."/>
            <person name="Gerber A.L."/>
            <person name="Martins V.P."/>
            <person name="Peconick L.D."/>
            <person name="Neto A.V."/>
            <person name="Chaucanez C.B."/>
            <person name="Silva P.A."/>
            <person name="Cunha O.L."/>
            <person name="de Oliveira F.F."/>
            <person name="dos Santos T.C."/>
            <person name="Barros A.L."/>
            <person name="Soares M.A."/>
            <person name="de Oliveira L.M."/>
            <person name="Marini M.M."/>
            <person name="Villalobos-Duno H."/>
            <person name="Cunha M.M."/>
            <person name="de Hoog S."/>
            <person name="da Silveira J.F."/>
            <person name="Henrissat B."/>
            <person name="Nino-Vega G.A."/>
            <person name="Cisalpino P.S."/>
            <person name="Mora-Montes H.M."/>
            <person name="Almeida S.R."/>
            <person name="Stajich J.E."/>
            <person name="Lopes-Bezerra L.M."/>
            <person name="Vasconcelos A.T."/>
            <person name="Felipe M.S."/>
        </authorList>
    </citation>
    <scope>NUCLEOTIDE SEQUENCE [LARGE SCALE GENOMIC DNA]</scope>
    <source>
        <strain evidence="6 7">1099-18</strain>
    </source>
</reference>
<evidence type="ECO:0000313" key="6">
    <source>
        <dbReference type="EMBL" id="KJR86353.1"/>
    </source>
</evidence>
<evidence type="ECO:0000256" key="4">
    <source>
        <dbReference type="SAM" id="MobiDB-lite"/>
    </source>
</evidence>
<dbReference type="PANTHER" id="PTHR10544">
    <property type="entry name" value="60S RIBOSOMAL PROTEIN L28"/>
    <property type="match status" value="1"/>
</dbReference>
<dbReference type="InterPro" id="IPR029004">
    <property type="entry name" value="Ribosomal_eL28/Mak16"/>
</dbReference>